<evidence type="ECO:0000256" key="2">
    <source>
        <dbReference type="ARBA" id="ARBA00037999"/>
    </source>
</evidence>
<keyword evidence="6" id="KW-0032">Aminotransferase</keyword>
<proteinExistence type="inferred from homology"/>
<comment type="similarity">
    <text evidence="2 5">Belongs to the DegT/DnrJ/EryC1 family.</text>
</comment>
<keyword evidence="6" id="KW-0808">Transferase</keyword>
<dbReference type="EC" id="2.6.1.-" evidence="6"/>
<evidence type="ECO:0000256" key="1">
    <source>
        <dbReference type="ARBA" id="ARBA00022898"/>
    </source>
</evidence>
<dbReference type="Gene3D" id="3.40.640.10">
    <property type="entry name" value="Type I PLP-dependent aspartate aminotransferase-like (Major domain)"/>
    <property type="match status" value="1"/>
</dbReference>
<gene>
    <name evidence="6" type="ORF">P4G45_06395</name>
    <name evidence="7" type="ORF">P8936_06625</name>
</gene>
<dbReference type="GO" id="GO:0030170">
    <property type="term" value="F:pyridoxal phosphate binding"/>
    <property type="evidence" value="ECO:0007669"/>
    <property type="project" value="UniProtKB-ARBA"/>
</dbReference>
<evidence type="ECO:0000256" key="4">
    <source>
        <dbReference type="PIRSR" id="PIRSR000390-2"/>
    </source>
</evidence>
<dbReference type="PANTHER" id="PTHR30244:SF39">
    <property type="entry name" value="BLR3650 PROTEIN"/>
    <property type="match status" value="1"/>
</dbReference>
<organism evidence="6">
    <name type="scientific">Edaphobacter paludis</name>
    <dbReference type="NCBI Taxonomy" id="3035702"/>
    <lineage>
        <taxon>Bacteria</taxon>
        <taxon>Pseudomonadati</taxon>
        <taxon>Acidobacteriota</taxon>
        <taxon>Terriglobia</taxon>
        <taxon>Terriglobales</taxon>
        <taxon>Acidobacteriaceae</taxon>
        <taxon>Edaphobacter</taxon>
    </lineage>
</organism>
<name>A0AAU7D0P8_9BACT</name>
<accession>A0AAU7D9S8</accession>
<dbReference type="Gene3D" id="3.90.1150.10">
    <property type="entry name" value="Aspartate Aminotransferase, domain 1"/>
    <property type="match status" value="1"/>
</dbReference>
<dbReference type="InterPro" id="IPR000653">
    <property type="entry name" value="DegT/StrS_aminotransferase"/>
</dbReference>
<evidence type="ECO:0000256" key="5">
    <source>
        <dbReference type="RuleBase" id="RU004508"/>
    </source>
</evidence>
<dbReference type="RefSeq" id="WP_348268839.1">
    <property type="nucleotide sequence ID" value="NZ_CP121194.1"/>
</dbReference>
<dbReference type="InterPro" id="IPR015422">
    <property type="entry name" value="PyrdxlP-dep_Trfase_small"/>
</dbReference>
<accession>A0AAU7D0P8</accession>
<dbReference type="GO" id="GO:0000271">
    <property type="term" value="P:polysaccharide biosynthetic process"/>
    <property type="evidence" value="ECO:0007669"/>
    <property type="project" value="TreeGrafter"/>
</dbReference>
<dbReference type="KEGG" id="epl:P4G45_06395"/>
<sequence>MTIPLSSPDITQSEIEAVTAVLRTSRLSLGPQMEAFEDVLGEYVGVPHAIAVSSGTAGLHLCIKALGIGEGDEVIVPSFTFIAAANAIRYERAQPVFVDIDAESLNMSPSCIEQVITPKTRAILVVHTFGRPAEMAAIMDIASRHHLLVIEDACEAIGATYQGRKAGSFGDAAVFAFYPNKQITTGEGGMVVTRQPELAMHIRALRNQGRYDSVDWLQHAEVGYNYRLSEINCALGLAQLKRIEPILQQRERVAREYQKALANISGLILPATDIPDIRISWFVYVVRLDDSFTEKDRDSIVATLTGVGIGCGRYFAPIHLQPSYAAWRNIASLPVTEAQASRTIALPFFNRITEDEIAQVRDTLRNALLQIQNK</sequence>
<dbReference type="SUPFAM" id="SSF53383">
    <property type="entry name" value="PLP-dependent transferases"/>
    <property type="match status" value="1"/>
</dbReference>
<dbReference type="InterPro" id="IPR015424">
    <property type="entry name" value="PyrdxlP-dep_Trfase"/>
</dbReference>
<dbReference type="EMBL" id="CP121195">
    <property type="protein sequence ID" value="XBH14827.1"/>
    <property type="molecule type" value="Genomic_DNA"/>
</dbReference>
<feature type="modified residue" description="N6-(pyridoxal phosphate)lysine" evidence="4">
    <location>
        <position position="181"/>
    </location>
</feature>
<protein>
    <submittedName>
        <fullName evidence="6">DegT/DnrJ/EryC1/StrS family aminotransferase</fullName>
        <ecNumber evidence="6">2.6.1.-</ecNumber>
    </submittedName>
</protein>
<dbReference type="CDD" id="cd00616">
    <property type="entry name" value="AHBA_syn"/>
    <property type="match status" value="1"/>
</dbReference>
<feature type="active site" description="Proton acceptor" evidence="3">
    <location>
        <position position="181"/>
    </location>
</feature>
<evidence type="ECO:0000256" key="3">
    <source>
        <dbReference type="PIRSR" id="PIRSR000390-1"/>
    </source>
</evidence>
<dbReference type="GO" id="GO:0008483">
    <property type="term" value="F:transaminase activity"/>
    <property type="evidence" value="ECO:0007669"/>
    <property type="project" value="UniProtKB-KW"/>
</dbReference>
<evidence type="ECO:0000313" key="7">
    <source>
        <dbReference type="EMBL" id="XBH14827.1"/>
    </source>
</evidence>
<reference evidence="6" key="1">
    <citation type="submission" date="2023-03" db="EMBL/GenBank/DDBJ databases">
        <title>Edaphobacter sp.</title>
        <authorList>
            <person name="Huber K.J."/>
            <person name="Papendorf J."/>
            <person name="Pilke C."/>
            <person name="Bunk B."/>
            <person name="Sproeer C."/>
            <person name="Pester M."/>
        </authorList>
    </citation>
    <scope>NUCLEOTIDE SEQUENCE</scope>
    <source>
        <strain evidence="6">DSM 109919</strain>
        <strain evidence="7">DSM 109920</strain>
    </source>
</reference>
<dbReference type="EMBL" id="CP121194">
    <property type="protein sequence ID" value="XBH11348.1"/>
    <property type="molecule type" value="Genomic_DNA"/>
</dbReference>
<dbReference type="PIRSF" id="PIRSF000390">
    <property type="entry name" value="PLP_StrS"/>
    <property type="match status" value="1"/>
</dbReference>
<dbReference type="Pfam" id="PF01041">
    <property type="entry name" value="DegT_DnrJ_EryC1"/>
    <property type="match status" value="1"/>
</dbReference>
<dbReference type="FunFam" id="3.40.640.10:FF:000089">
    <property type="entry name" value="Aminotransferase, DegT/DnrJ/EryC1/StrS family"/>
    <property type="match status" value="1"/>
</dbReference>
<evidence type="ECO:0000313" key="6">
    <source>
        <dbReference type="EMBL" id="XBH11348.1"/>
    </source>
</evidence>
<dbReference type="InterPro" id="IPR015421">
    <property type="entry name" value="PyrdxlP-dep_Trfase_major"/>
</dbReference>
<dbReference type="PANTHER" id="PTHR30244">
    <property type="entry name" value="TRANSAMINASE"/>
    <property type="match status" value="1"/>
</dbReference>
<keyword evidence="1 4" id="KW-0663">Pyridoxal phosphate</keyword>
<dbReference type="AlphaFoldDB" id="A0AAU7D0P8"/>